<dbReference type="Pfam" id="PF01244">
    <property type="entry name" value="Peptidase_M19"/>
    <property type="match status" value="1"/>
</dbReference>
<dbReference type="GO" id="GO:0006508">
    <property type="term" value="P:proteolysis"/>
    <property type="evidence" value="ECO:0007669"/>
    <property type="project" value="InterPro"/>
</dbReference>
<dbReference type="CDD" id="cd01301">
    <property type="entry name" value="rDP_like"/>
    <property type="match status" value="1"/>
</dbReference>
<evidence type="ECO:0000313" key="2">
    <source>
        <dbReference type="EMBL" id="SUZ89937.1"/>
    </source>
</evidence>
<dbReference type="GO" id="GO:0070573">
    <property type="term" value="F:metallodipeptidase activity"/>
    <property type="evidence" value="ECO:0007669"/>
    <property type="project" value="InterPro"/>
</dbReference>
<organism evidence="2">
    <name type="scientific">marine metagenome</name>
    <dbReference type="NCBI Taxonomy" id="408172"/>
    <lineage>
        <taxon>unclassified sequences</taxon>
        <taxon>metagenomes</taxon>
        <taxon>ecological metagenomes</taxon>
    </lineage>
</organism>
<sequence>MHVLKQVPILVLSLIALSPNLMPASAQETLTQRIERILSRVPLIDGHNDLPGQIRDIQTPEGDVGLYDLRQATSGDTDIPRLRQGLVGAQFWSVHVNVENPAPAKQQLEQIDIAHRIFETYPDELEFAGSASDIQRIFGAGKIASLLGIEGGHVIENSLGALRAFYRAGVRYMGLTHFSNTDWADSSTDEVVNDGLSPFGEEVVREMNRMGMLVDLAHTSPATMSDALNLAEAPVIFSHAGAQALADHPRNVPDSILRRLTENGGVVMQVFYPPYISADDSVASISDVADHIEHIRTVAGINHVGIGSDFDGIPTYVEGLEDVSTFPALFMELARRGWTDEELSKLAGENLLRVMRETEAVAMRLQRERPPSTKTYEELDRGRPGFN</sequence>
<dbReference type="SUPFAM" id="SSF51556">
    <property type="entry name" value="Metallo-dependent hydrolases"/>
    <property type="match status" value="1"/>
</dbReference>
<dbReference type="PANTHER" id="PTHR10443:SF12">
    <property type="entry name" value="DIPEPTIDASE"/>
    <property type="match status" value="1"/>
</dbReference>
<dbReference type="AlphaFoldDB" id="A0A381RJ61"/>
<evidence type="ECO:0000256" key="1">
    <source>
        <dbReference type="SAM" id="MobiDB-lite"/>
    </source>
</evidence>
<gene>
    <name evidence="2" type="ORF">METZ01_LOCUS42791</name>
</gene>
<dbReference type="InterPro" id="IPR032466">
    <property type="entry name" value="Metal_Hydrolase"/>
</dbReference>
<feature type="region of interest" description="Disordered" evidence="1">
    <location>
        <begin position="367"/>
        <end position="387"/>
    </location>
</feature>
<dbReference type="PROSITE" id="PS51365">
    <property type="entry name" value="RENAL_DIPEPTIDASE_2"/>
    <property type="match status" value="1"/>
</dbReference>
<accession>A0A381RJ61</accession>
<dbReference type="InterPro" id="IPR000180">
    <property type="entry name" value="Dipep_AS"/>
</dbReference>
<proteinExistence type="predicted"/>
<dbReference type="EMBL" id="UINC01001852">
    <property type="protein sequence ID" value="SUZ89937.1"/>
    <property type="molecule type" value="Genomic_DNA"/>
</dbReference>
<dbReference type="InterPro" id="IPR008257">
    <property type="entry name" value="Pept_M19"/>
</dbReference>
<dbReference type="Gene3D" id="3.20.20.140">
    <property type="entry name" value="Metal-dependent hydrolases"/>
    <property type="match status" value="1"/>
</dbReference>
<protein>
    <recommendedName>
        <fullName evidence="3">Membrane dipeptidase</fullName>
    </recommendedName>
</protein>
<reference evidence="2" key="1">
    <citation type="submission" date="2018-05" db="EMBL/GenBank/DDBJ databases">
        <authorList>
            <person name="Lanie J.A."/>
            <person name="Ng W.-L."/>
            <person name="Kazmierczak K.M."/>
            <person name="Andrzejewski T.M."/>
            <person name="Davidsen T.M."/>
            <person name="Wayne K.J."/>
            <person name="Tettelin H."/>
            <person name="Glass J.I."/>
            <person name="Rusch D."/>
            <person name="Podicherti R."/>
            <person name="Tsui H.-C.T."/>
            <person name="Winkler M.E."/>
        </authorList>
    </citation>
    <scope>NUCLEOTIDE SEQUENCE</scope>
</reference>
<dbReference type="PANTHER" id="PTHR10443">
    <property type="entry name" value="MICROSOMAL DIPEPTIDASE"/>
    <property type="match status" value="1"/>
</dbReference>
<evidence type="ECO:0008006" key="3">
    <source>
        <dbReference type="Google" id="ProtNLM"/>
    </source>
</evidence>
<name>A0A381RJ61_9ZZZZ</name>
<dbReference type="PROSITE" id="PS00869">
    <property type="entry name" value="RENAL_DIPEPTIDASE_1"/>
    <property type="match status" value="1"/>
</dbReference>